<dbReference type="AlphaFoldDB" id="A0A4Y2NZC3"/>
<protein>
    <submittedName>
        <fullName evidence="2">Uncharacterized protein</fullName>
    </submittedName>
</protein>
<comment type="caution">
    <text evidence="2">The sequence shown here is derived from an EMBL/GenBank/DDBJ whole genome shotgun (WGS) entry which is preliminary data.</text>
</comment>
<evidence type="ECO:0000313" key="3">
    <source>
        <dbReference type="Proteomes" id="UP000499080"/>
    </source>
</evidence>
<accession>A0A4Y2NZC3</accession>
<dbReference type="Proteomes" id="UP000499080">
    <property type="component" value="Unassembled WGS sequence"/>
</dbReference>
<feature type="region of interest" description="Disordered" evidence="1">
    <location>
        <begin position="42"/>
        <end position="70"/>
    </location>
</feature>
<evidence type="ECO:0000256" key="1">
    <source>
        <dbReference type="SAM" id="MobiDB-lite"/>
    </source>
</evidence>
<name>A0A4Y2NZC3_ARAVE</name>
<organism evidence="2 3">
    <name type="scientific">Araneus ventricosus</name>
    <name type="common">Orbweaver spider</name>
    <name type="synonym">Epeira ventricosa</name>
    <dbReference type="NCBI Taxonomy" id="182803"/>
    <lineage>
        <taxon>Eukaryota</taxon>
        <taxon>Metazoa</taxon>
        <taxon>Ecdysozoa</taxon>
        <taxon>Arthropoda</taxon>
        <taxon>Chelicerata</taxon>
        <taxon>Arachnida</taxon>
        <taxon>Araneae</taxon>
        <taxon>Araneomorphae</taxon>
        <taxon>Entelegynae</taxon>
        <taxon>Araneoidea</taxon>
        <taxon>Araneidae</taxon>
        <taxon>Araneus</taxon>
    </lineage>
</organism>
<reference evidence="2 3" key="1">
    <citation type="journal article" date="2019" name="Sci. Rep.">
        <title>Orb-weaving spider Araneus ventricosus genome elucidates the spidroin gene catalogue.</title>
        <authorList>
            <person name="Kono N."/>
            <person name="Nakamura H."/>
            <person name="Ohtoshi R."/>
            <person name="Moran D.A.P."/>
            <person name="Shinohara A."/>
            <person name="Yoshida Y."/>
            <person name="Fujiwara M."/>
            <person name="Mori M."/>
            <person name="Tomita M."/>
            <person name="Arakawa K."/>
        </authorList>
    </citation>
    <scope>NUCLEOTIDE SEQUENCE [LARGE SCALE GENOMIC DNA]</scope>
</reference>
<evidence type="ECO:0000313" key="2">
    <source>
        <dbReference type="EMBL" id="GBN44958.1"/>
    </source>
</evidence>
<proteinExistence type="predicted"/>
<sequence>MWLAISCNATPGTIVHCSSNRLPLTANMWDFLQYTRSRKQVEQQKHLTRLPSREERDKSARTAEKGKTEGSKYSWLPCIRTPALT</sequence>
<gene>
    <name evidence="2" type="ORF">AVEN_174810_1</name>
</gene>
<dbReference type="EMBL" id="BGPR01010225">
    <property type="protein sequence ID" value="GBN44958.1"/>
    <property type="molecule type" value="Genomic_DNA"/>
</dbReference>
<keyword evidence="3" id="KW-1185">Reference proteome</keyword>